<feature type="transmembrane region" description="Helical" evidence="1">
    <location>
        <begin position="107"/>
        <end position="128"/>
    </location>
</feature>
<keyword evidence="1" id="KW-1133">Transmembrane helix</keyword>
<protein>
    <submittedName>
        <fullName evidence="2">Uncharacterized protein</fullName>
    </submittedName>
</protein>
<sequence length="173" mass="20338">MAEPHGQATFYQYRLIKKIQVSKPVFIPYLILPLIAAAAGIWTLSPYILFYFLIAFPVIQWIQYVIGHTTLLLLGPDYRKRWRFRIKLPWLGYTPEQHISRRIFSKVHVYTGLVGLSLCIIVALWLPIPFTASLVFWHVWLLLPRFTILMRFASLPKDGMIKLSDQDIAYYRQ</sequence>
<gene>
    <name evidence="2" type="ORF">BBD41_14175</name>
</gene>
<organism evidence="2">
    <name type="scientific">Paenibacillus ihbetae</name>
    <dbReference type="NCBI Taxonomy" id="1870820"/>
    <lineage>
        <taxon>Bacteria</taxon>
        <taxon>Bacillati</taxon>
        <taxon>Bacillota</taxon>
        <taxon>Bacilli</taxon>
        <taxon>Bacillales</taxon>
        <taxon>Paenibacillaceae</taxon>
        <taxon>Paenibacillus</taxon>
    </lineage>
</organism>
<accession>A0A1B2E123</accession>
<reference evidence="2" key="1">
    <citation type="submission" date="2016-08" db="EMBL/GenBank/DDBJ databases">
        <title>Complete Genome Seqeunce of Paenibacillus sp. nov. IHBB 9852 from high altitute lake of Indian trans-Himalayas.</title>
        <authorList>
            <person name="Kiran S."/>
            <person name="Swarnkar M.K."/>
            <person name="Rana A."/>
            <person name="Tewari R."/>
            <person name="Gulati A."/>
        </authorList>
    </citation>
    <scope>NUCLEOTIDE SEQUENCE [LARGE SCALE GENOMIC DNA]</scope>
    <source>
        <strain evidence="2">IHBB 9852</strain>
    </source>
</reference>
<dbReference type="KEGG" id="pib:BBD41_14175"/>
<name>A0A1B2E123_9BACL</name>
<keyword evidence="1" id="KW-0812">Transmembrane</keyword>
<feature type="transmembrane region" description="Helical" evidence="1">
    <location>
        <begin position="21"/>
        <end position="42"/>
    </location>
</feature>
<keyword evidence="1" id="KW-0472">Membrane</keyword>
<evidence type="ECO:0000313" key="2">
    <source>
        <dbReference type="EMBL" id="ANY73629.1"/>
    </source>
</evidence>
<dbReference type="EMBL" id="CP016809">
    <property type="protein sequence ID" value="ANY73629.1"/>
    <property type="molecule type" value="Genomic_DNA"/>
</dbReference>
<evidence type="ECO:0000256" key="1">
    <source>
        <dbReference type="SAM" id="Phobius"/>
    </source>
</evidence>
<dbReference type="AlphaFoldDB" id="A0A1B2E123"/>
<proteinExistence type="predicted"/>
<dbReference type="GeneID" id="48309393"/>
<feature type="transmembrane region" description="Helical" evidence="1">
    <location>
        <begin position="48"/>
        <end position="75"/>
    </location>
</feature>
<dbReference type="RefSeq" id="WP_099477958.1">
    <property type="nucleotide sequence ID" value="NZ_CP016809.1"/>
</dbReference>
<feature type="transmembrane region" description="Helical" evidence="1">
    <location>
        <begin position="134"/>
        <end position="153"/>
    </location>
</feature>